<evidence type="ECO:0000259" key="2">
    <source>
        <dbReference type="Pfam" id="PF13193"/>
    </source>
</evidence>
<evidence type="ECO:0000313" key="3">
    <source>
        <dbReference type="EMBL" id="AHG64567.1"/>
    </source>
</evidence>
<dbReference type="InterPro" id="IPR020845">
    <property type="entry name" value="AMP-binding_CS"/>
</dbReference>
<dbReference type="NCBIfam" id="NF005714">
    <property type="entry name" value="PRK07529.1"/>
    <property type="match status" value="1"/>
</dbReference>
<feature type="domain" description="AMP-dependent synthetase/ligase" evidence="1">
    <location>
        <begin position="46"/>
        <end position="432"/>
    </location>
</feature>
<keyword evidence="3" id="KW-0436">Ligase</keyword>
<gene>
    <name evidence="3" type="ORF">MIM_c24970</name>
</gene>
<dbReference type="PANTHER" id="PTHR43767">
    <property type="entry name" value="LONG-CHAIN-FATTY-ACID--COA LIGASE"/>
    <property type="match status" value="1"/>
</dbReference>
<sequence length="633" mass="69111">MSIPNSYWTTERLLTTQDIERFEQVPLEERGLPESTYQMLMDGCAINPDKVAVQEFSDGVRPLETSREVTFAGLRRKIHQTANLLFELGVGSSDVVSLLMPAVLESQYVLWGAQAAGIVNPVNWMLESDIMAHTLQAANTKVLIVYGGDEYTQIWHKLEAVVPRLAGLTAIIRIGGELPGPQQACGIPVIQYESVIESYEGDYLVSGRKFGRNEIAALFHTGGTTGAPKLAPVLHRNQVFWVWASALLTGFADEEVRLIGVPIFHVAGCVAGCFSPLARGSRLVLMTSAGYRHPSVVPNLWKLIETFRATTVNLVPTLVNQLLSLPINGADLSSLRYASSSTAPLSVTAAETFYRLTGVRIRESYGQTETTAVTFITPPVDKIKVGSSGLRLPYQHVRIVQLDRDGSIARECEVGEPGLVLVRGPAVFPGYLGPRKAEHWFEGDWLNTGDLGYLDDEAWLYITGRAKDLIIRGGHNIDPKMVEEALFAVEAIQDVAVVGAPDRHAGEVPVAYVVFRPDASSDPQHILQHAARHVPERAAVPKHCYVLEEMPKSSVGKILKNQLRVDAARRSYLDVLHAALPDVALDVSVQDKGAAGLLVEVQVNGPGQTCHADIEQVLLGFSHPVSIRSTYGE</sequence>
<dbReference type="Gene3D" id="3.40.50.12780">
    <property type="entry name" value="N-terminal domain of ligase-like"/>
    <property type="match status" value="1"/>
</dbReference>
<dbReference type="Gene3D" id="3.30.300.30">
    <property type="match status" value="1"/>
</dbReference>
<dbReference type="InterPro" id="IPR025110">
    <property type="entry name" value="AMP-bd_C"/>
</dbReference>
<dbReference type="PATRIC" id="fig|1247726.3.peg.2742"/>
<protein>
    <submittedName>
        <fullName evidence="3">AMP-dependent ligase</fullName>
    </submittedName>
</protein>
<dbReference type="AlphaFoldDB" id="W0PG85"/>
<dbReference type="InterPro" id="IPR000873">
    <property type="entry name" value="AMP-dep_synth/lig_dom"/>
</dbReference>
<accession>W0PG85</accession>
<dbReference type="HOGENOM" id="CLU_000022_59_0_4"/>
<dbReference type="Proteomes" id="UP000019095">
    <property type="component" value="Chromosome"/>
</dbReference>
<organism evidence="3 4">
    <name type="scientific">Advenella mimigardefordensis (strain DSM 17166 / LMG 22922 / DPN7)</name>
    <dbReference type="NCBI Taxonomy" id="1247726"/>
    <lineage>
        <taxon>Bacteria</taxon>
        <taxon>Pseudomonadati</taxon>
        <taxon>Pseudomonadota</taxon>
        <taxon>Betaproteobacteria</taxon>
        <taxon>Burkholderiales</taxon>
        <taxon>Alcaligenaceae</taxon>
    </lineage>
</organism>
<evidence type="ECO:0000259" key="1">
    <source>
        <dbReference type="Pfam" id="PF00501"/>
    </source>
</evidence>
<feature type="domain" description="AMP-binding enzyme C-terminal" evidence="2">
    <location>
        <begin position="482"/>
        <end position="557"/>
    </location>
</feature>
<dbReference type="RefSeq" id="WP_025373209.1">
    <property type="nucleotide sequence ID" value="NZ_CP003915.1"/>
</dbReference>
<dbReference type="GO" id="GO:0016878">
    <property type="term" value="F:acid-thiol ligase activity"/>
    <property type="evidence" value="ECO:0007669"/>
    <property type="project" value="UniProtKB-ARBA"/>
</dbReference>
<dbReference type="OrthoDB" id="9766486at2"/>
<dbReference type="STRING" id="1247726.MIM_c24970"/>
<dbReference type="KEGG" id="amim:MIM_c24970"/>
<dbReference type="Pfam" id="PF13193">
    <property type="entry name" value="AMP-binding_C"/>
    <property type="match status" value="1"/>
</dbReference>
<dbReference type="InterPro" id="IPR050237">
    <property type="entry name" value="ATP-dep_AMP-bd_enzyme"/>
</dbReference>
<dbReference type="Pfam" id="PF00501">
    <property type="entry name" value="AMP-binding"/>
    <property type="match status" value="1"/>
</dbReference>
<dbReference type="eggNOG" id="COG0318">
    <property type="taxonomic scope" value="Bacteria"/>
</dbReference>
<evidence type="ECO:0000313" key="4">
    <source>
        <dbReference type="Proteomes" id="UP000019095"/>
    </source>
</evidence>
<reference evidence="3 4" key="1">
    <citation type="journal article" date="2014" name="Microbiology">
        <title>Unravelling the complete genome sequence of Advenella mimigardefordensis strain DPN7T and novel insights in the catabolism of the xenobiotic polythioester precursor 3,3'-dithiodipropionate.</title>
        <authorList>
            <person name="Wubbeler J.H."/>
            <person name="Hiessl S."/>
            <person name="Schuldes J."/>
            <person name="Thurmer A."/>
            <person name="Daniel R."/>
            <person name="Steinbuchel A."/>
        </authorList>
    </citation>
    <scope>NUCLEOTIDE SEQUENCE [LARGE SCALE GENOMIC DNA]</scope>
    <source>
        <strain evidence="4">DSM 17166 / LMG 22922 / DPN7</strain>
    </source>
</reference>
<proteinExistence type="predicted"/>
<keyword evidence="4" id="KW-1185">Reference proteome</keyword>
<dbReference type="EMBL" id="CP003915">
    <property type="protein sequence ID" value="AHG64567.1"/>
    <property type="molecule type" value="Genomic_DNA"/>
</dbReference>
<dbReference type="PANTHER" id="PTHR43767:SF1">
    <property type="entry name" value="NONRIBOSOMAL PEPTIDE SYNTHASE PES1 (EUROFUNG)-RELATED"/>
    <property type="match status" value="1"/>
</dbReference>
<dbReference type="InterPro" id="IPR045851">
    <property type="entry name" value="AMP-bd_C_sf"/>
</dbReference>
<name>W0PG85_ADVMD</name>
<dbReference type="PROSITE" id="PS00455">
    <property type="entry name" value="AMP_BINDING"/>
    <property type="match status" value="1"/>
</dbReference>
<dbReference type="SUPFAM" id="SSF56801">
    <property type="entry name" value="Acetyl-CoA synthetase-like"/>
    <property type="match status" value="1"/>
</dbReference>
<dbReference type="InterPro" id="IPR042099">
    <property type="entry name" value="ANL_N_sf"/>
</dbReference>